<accession>A0A1F6TBP7</accession>
<comment type="caution">
    <text evidence="2">The sequence shown here is derived from an EMBL/GenBank/DDBJ whole genome shotgun (WGS) entry which is preliminary data.</text>
</comment>
<dbReference type="AlphaFoldDB" id="A0A1F6TBP7"/>
<evidence type="ECO:0000313" key="3">
    <source>
        <dbReference type="Proteomes" id="UP000177925"/>
    </source>
</evidence>
<gene>
    <name evidence="2" type="ORF">A2150_03425</name>
</gene>
<dbReference type="InterPro" id="IPR039567">
    <property type="entry name" value="Gly-zipper"/>
</dbReference>
<feature type="domain" description="Glycine zipper" evidence="1">
    <location>
        <begin position="114"/>
        <end position="150"/>
    </location>
</feature>
<organism evidence="2 3">
    <name type="scientific">Candidatus Muproteobacteria bacterium RBG_16_64_11</name>
    <dbReference type="NCBI Taxonomy" id="1817758"/>
    <lineage>
        <taxon>Bacteria</taxon>
        <taxon>Pseudomonadati</taxon>
        <taxon>Pseudomonadota</taxon>
        <taxon>Candidatus Muproteobacteria</taxon>
    </lineage>
</organism>
<proteinExistence type="predicted"/>
<dbReference type="EMBL" id="MFSS01000086">
    <property type="protein sequence ID" value="OGI42544.1"/>
    <property type="molecule type" value="Genomic_DNA"/>
</dbReference>
<sequence length="200" mass="21237">MPAIAIHHSSTDRVSRAIGPVLRLLAVAATLALGACATPPRVVARPVDAPEPPPSTQVYFYPLKGQSAAQQDRDRYECYLWAKKQTGLDPSEPQLAPHQRVEVVPIPPPGHDVAAGAATGAVLGAIVSRPGRTGEGAAVGAVLGAIIGAASDSARQEQAERIQERYDRRDTLRAARTEQQADSYRRAMAACLEGRGYSVR</sequence>
<name>A0A1F6TBP7_9PROT</name>
<reference evidence="2 3" key="1">
    <citation type="journal article" date="2016" name="Nat. Commun.">
        <title>Thousands of microbial genomes shed light on interconnected biogeochemical processes in an aquifer system.</title>
        <authorList>
            <person name="Anantharaman K."/>
            <person name="Brown C.T."/>
            <person name="Hug L.A."/>
            <person name="Sharon I."/>
            <person name="Castelle C.J."/>
            <person name="Probst A.J."/>
            <person name="Thomas B.C."/>
            <person name="Singh A."/>
            <person name="Wilkins M.J."/>
            <person name="Karaoz U."/>
            <person name="Brodie E.L."/>
            <person name="Williams K.H."/>
            <person name="Hubbard S.S."/>
            <person name="Banfield J.F."/>
        </authorList>
    </citation>
    <scope>NUCLEOTIDE SEQUENCE [LARGE SCALE GENOMIC DNA]</scope>
</reference>
<dbReference type="Pfam" id="PF13488">
    <property type="entry name" value="Gly-zipper_Omp"/>
    <property type="match status" value="1"/>
</dbReference>
<evidence type="ECO:0000259" key="1">
    <source>
        <dbReference type="Pfam" id="PF13488"/>
    </source>
</evidence>
<evidence type="ECO:0000313" key="2">
    <source>
        <dbReference type="EMBL" id="OGI42544.1"/>
    </source>
</evidence>
<protein>
    <recommendedName>
        <fullName evidence="1">Glycine zipper domain-containing protein</fullName>
    </recommendedName>
</protein>
<dbReference type="Proteomes" id="UP000177925">
    <property type="component" value="Unassembled WGS sequence"/>
</dbReference>